<organism evidence="1">
    <name type="scientific">Anguilla anguilla</name>
    <name type="common">European freshwater eel</name>
    <name type="synonym">Muraena anguilla</name>
    <dbReference type="NCBI Taxonomy" id="7936"/>
    <lineage>
        <taxon>Eukaryota</taxon>
        <taxon>Metazoa</taxon>
        <taxon>Chordata</taxon>
        <taxon>Craniata</taxon>
        <taxon>Vertebrata</taxon>
        <taxon>Euteleostomi</taxon>
        <taxon>Actinopterygii</taxon>
        <taxon>Neopterygii</taxon>
        <taxon>Teleostei</taxon>
        <taxon>Anguilliformes</taxon>
        <taxon>Anguillidae</taxon>
        <taxon>Anguilla</taxon>
    </lineage>
</organism>
<reference evidence="1" key="2">
    <citation type="journal article" date="2015" name="Fish Shellfish Immunol.">
        <title>Early steps in the European eel (Anguilla anguilla)-Vibrio vulnificus interaction in the gills: Role of the RtxA13 toxin.</title>
        <authorList>
            <person name="Callol A."/>
            <person name="Pajuelo D."/>
            <person name="Ebbesson L."/>
            <person name="Teles M."/>
            <person name="MacKenzie S."/>
            <person name="Amaro C."/>
        </authorList>
    </citation>
    <scope>NUCLEOTIDE SEQUENCE</scope>
</reference>
<accession>A0A0E9TT08</accession>
<reference evidence="1" key="1">
    <citation type="submission" date="2014-11" db="EMBL/GenBank/DDBJ databases">
        <authorList>
            <person name="Amaro Gonzalez C."/>
        </authorList>
    </citation>
    <scope>NUCLEOTIDE SEQUENCE</scope>
</reference>
<sequence>MKTVIFSPYCKNIFQSWRVHYTMQLHFYNTTLLPRLSHQNGITSKVIITRDTDSDLVLQSVQGQHKTSKICFALKCVTPNK</sequence>
<evidence type="ECO:0000313" key="1">
    <source>
        <dbReference type="EMBL" id="JAH56607.1"/>
    </source>
</evidence>
<protein>
    <submittedName>
        <fullName evidence="1">Uncharacterized protein</fullName>
    </submittedName>
</protein>
<dbReference type="EMBL" id="GBXM01051970">
    <property type="protein sequence ID" value="JAH56607.1"/>
    <property type="molecule type" value="Transcribed_RNA"/>
</dbReference>
<proteinExistence type="predicted"/>
<name>A0A0E9TT08_ANGAN</name>
<dbReference type="AlphaFoldDB" id="A0A0E9TT08"/>